<proteinExistence type="predicted"/>
<accession>A0ABN2QD57</accession>
<dbReference type="Pfam" id="PF02517">
    <property type="entry name" value="Rce1-like"/>
    <property type="match status" value="1"/>
</dbReference>
<comment type="caution">
    <text evidence="3">The sequence shown here is derived from an EMBL/GenBank/DDBJ whole genome shotgun (WGS) entry which is preliminary data.</text>
</comment>
<feature type="domain" description="CAAX prenyl protease 2/Lysostaphin resistance protein A-like" evidence="2">
    <location>
        <begin position="92"/>
        <end position="172"/>
    </location>
</feature>
<sequence length="235" mass="25146">MLYVAIVALMRLAFVGFTTDHVAGLFLCFAAALLIGVLGPIYVTVWRRGAPLADLGLRLGDWRATGLLALLFAGVQFSLTLWGYDLPAPVDWVPLLVMALVVGVFETIFFRGFIQTRLEAAFGPVGGIGGAAVLYGLYHVGYGMGGSELVFLSGLGIVYAVAFAQTRSALVLWPLLTPVGSFFNAVDSGDIDLPWASIAGFADVLAVMALGVWVVRRHQRRHSTSHGSPPMLVQH</sequence>
<dbReference type="EMBL" id="BAAAPB010000001">
    <property type="protein sequence ID" value="GAA1949954.1"/>
    <property type="molecule type" value="Genomic_DNA"/>
</dbReference>
<keyword evidence="1" id="KW-0812">Transmembrane</keyword>
<dbReference type="InterPro" id="IPR003675">
    <property type="entry name" value="Rce1/LyrA-like_dom"/>
</dbReference>
<keyword evidence="1" id="KW-1133">Transmembrane helix</keyword>
<name>A0ABN2QD57_9ACTN</name>
<reference evidence="3 4" key="1">
    <citation type="journal article" date="2019" name="Int. J. Syst. Evol. Microbiol.">
        <title>The Global Catalogue of Microorganisms (GCM) 10K type strain sequencing project: providing services to taxonomists for standard genome sequencing and annotation.</title>
        <authorList>
            <consortium name="The Broad Institute Genomics Platform"/>
            <consortium name="The Broad Institute Genome Sequencing Center for Infectious Disease"/>
            <person name="Wu L."/>
            <person name="Ma J."/>
        </authorList>
    </citation>
    <scope>NUCLEOTIDE SEQUENCE [LARGE SCALE GENOMIC DNA]</scope>
    <source>
        <strain evidence="3 4">JCM 15309</strain>
    </source>
</reference>
<evidence type="ECO:0000256" key="1">
    <source>
        <dbReference type="SAM" id="Phobius"/>
    </source>
</evidence>
<feature type="transmembrane region" description="Helical" evidence="1">
    <location>
        <begin position="64"/>
        <end position="84"/>
    </location>
</feature>
<dbReference type="Proteomes" id="UP001500571">
    <property type="component" value="Unassembled WGS sequence"/>
</dbReference>
<keyword evidence="4" id="KW-1185">Reference proteome</keyword>
<evidence type="ECO:0000313" key="3">
    <source>
        <dbReference type="EMBL" id="GAA1949954.1"/>
    </source>
</evidence>
<feature type="transmembrane region" description="Helical" evidence="1">
    <location>
        <begin position="121"/>
        <end position="138"/>
    </location>
</feature>
<feature type="transmembrane region" description="Helical" evidence="1">
    <location>
        <begin position="144"/>
        <end position="163"/>
    </location>
</feature>
<evidence type="ECO:0000259" key="2">
    <source>
        <dbReference type="Pfam" id="PF02517"/>
    </source>
</evidence>
<keyword evidence="1" id="KW-0472">Membrane</keyword>
<gene>
    <name evidence="3" type="ORF">GCM10009798_06480</name>
</gene>
<protein>
    <recommendedName>
        <fullName evidence="2">CAAX prenyl protease 2/Lysostaphin resistance protein A-like domain-containing protein</fullName>
    </recommendedName>
</protein>
<organism evidence="3 4">
    <name type="scientific">Nocardioides panacihumi</name>
    <dbReference type="NCBI Taxonomy" id="400774"/>
    <lineage>
        <taxon>Bacteria</taxon>
        <taxon>Bacillati</taxon>
        <taxon>Actinomycetota</taxon>
        <taxon>Actinomycetes</taxon>
        <taxon>Propionibacteriales</taxon>
        <taxon>Nocardioidaceae</taxon>
        <taxon>Nocardioides</taxon>
    </lineage>
</organism>
<feature type="transmembrane region" description="Helical" evidence="1">
    <location>
        <begin position="23"/>
        <end position="43"/>
    </location>
</feature>
<evidence type="ECO:0000313" key="4">
    <source>
        <dbReference type="Proteomes" id="UP001500571"/>
    </source>
</evidence>
<feature type="transmembrane region" description="Helical" evidence="1">
    <location>
        <begin position="193"/>
        <end position="215"/>
    </location>
</feature>
<feature type="transmembrane region" description="Helical" evidence="1">
    <location>
        <begin position="96"/>
        <end position="114"/>
    </location>
</feature>